<keyword evidence="1" id="KW-0812">Transmembrane</keyword>
<dbReference type="PANTHER" id="PTHR32309">
    <property type="entry name" value="TYROSINE-PROTEIN KINASE"/>
    <property type="match status" value="1"/>
</dbReference>
<dbReference type="SUPFAM" id="SSF52540">
    <property type="entry name" value="P-loop containing nucleoside triphosphate hydrolases"/>
    <property type="match status" value="1"/>
</dbReference>
<proteinExistence type="predicted"/>
<dbReference type="InterPro" id="IPR050445">
    <property type="entry name" value="Bact_polysacc_biosynth/exp"/>
</dbReference>
<keyword evidence="3" id="KW-1185">Reference proteome</keyword>
<dbReference type="InterPro" id="IPR027417">
    <property type="entry name" value="P-loop_NTPase"/>
</dbReference>
<dbReference type="AlphaFoldDB" id="A0A844H7A7"/>
<reference evidence="2 3" key="1">
    <citation type="submission" date="2019-11" db="EMBL/GenBank/DDBJ databases">
        <authorList>
            <person name="Dong K."/>
        </authorList>
    </citation>
    <scope>NUCLEOTIDE SEQUENCE [LARGE SCALE GENOMIC DNA]</scope>
    <source>
        <strain evidence="2 3">JCM 17370</strain>
    </source>
</reference>
<evidence type="ECO:0000256" key="1">
    <source>
        <dbReference type="SAM" id="Phobius"/>
    </source>
</evidence>
<dbReference type="PANTHER" id="PTHR32309:SF31">
    <property type="entry name" value="CAPSULAR EXOPOLYSACCHARIDE FAMILY"/>
    <property type="match status" value="1"/>
</dbReference>
<evidence type="ECO:0000313" key="2">
    <source>
        <dbReference type="EMBL" id="MTH34218.1"/>
    </source>
</evidence>
<sequence length="230" mass="24314">MAPQDARQVLSSPFIRREAARAAEDAEHARVVAKRFALLRTRVLREMRNRDWKTLAVVPLTLGAGGSFVSVNLALALARQPHTHVVLADMDLARPSIAGQLGIPGCDPISAALAAGRALDELAPVIEEVPNLRVIAPAQAEDEAAEILQDEALAAGMARLARNSATHALVLMDMAPLLGEDEALAALPLADALLLVADGRRGTAADMVQAERLLVGMPPVMGIILNKSDD</sequence>
<protein>
    <submittedName>
        <fullName evidence="2">Chromosome partitioning protein</fullName>
    </submittedName>
</protein>
<keyword evidence="1" id="KW-0472">Membrane</keyword>
<feature type="transmembrane region" description="Helical" evidence="1">
    <location>
        <begin position="55"/>
        <end position="78"/>
    </location>
</feature>
<comment type="caution">
    <text evidence="2">The sequence shown here is derived from an EMBL/GenBank/DDBJ whole genome shotgun (WGS) entry which is preliminary data.</text>
</comment>
<accession>A0A844H7A7</accession>
<dbReference type="EMBL" id="WMIF01000006">
    <property type="protein sequence ID" value="MTH34218.1"/>
    <property type="molecule type" value="Genomic_DNA"/>
</dbReference>
<name>A0A844H7A7_9RHOB</name>
<dbReference type="Gene3D" id="3.40.50.300">
    <property type="entry name" value="P-loop containing nucleotide triphosphate hydrolases"/>
    <property type="match status" value="1"/>
</dbReference>
<keyword evidence="1" id="KW-1133">Transmembrane helix</keyword>
<evidence type="ECO:0000313" key="3">
    <source>
        <dbReference type="Proteomes" id="UP000442533"/>
    </source>
</evidence>
<organism evidence="2 3">
    <name type="scientific">Paracoccus limosus</name>
    <dbReference type="NCBI Taxonomy" id="913252"/>
    <lineage>
        <taxon>Bacteria</taxon>
        <taxon>Pseudomonadati</taxon>
        <taxon>Pseudomonadota</taxon>
        <taxon>Alphaproteobacteria</taxon>
        <taxon>Rhodobacterales</taxon>
        <taxon>Paracoccaceae</taxon>
        <taxon>Paracoccus</taxon>
    </lineage>
</organism>
<gene>
    <name evidence="2" type="ORF">GL279_06330</name>
</gene>
<dbReference type="Proteomes" id="UP000442533">
    <property type="component" value="Unassembled WGS sequence"/>
</dbReference>